<proteinExistence type="predicted"/>
<protein>
    <submittedName>
        <fullName evidence="2">Uncharacterized protein</fullName>
    </submittedName>
</protein>
<gene>
    <name evidence="2" type="ORF">MUK42_22819</name>
</gene>
<evidence type="ECO:0000256" key="1">
    <source>
        <dbReference type="SAM" id="MobiDB-lite"/>
    </source>
</evidence>
<dbReference type="AlphaFoldDB" id="A0A9E7K9B0"/>
<evidence type="ECO:0000313" key="2">
    <source>
        <dbReference type="EMBL" id="URE09004.1"/>
    </source>
</evidence>
<name>A0A9E7K9B0_9LILI</name>
<dbReference type="PANTHER" id="PTHR32011">
    <property type="entry name" value="OS08G0472400 PROTEIN"/>
    <property type="match status" value="1"/>
</dbReference>
<accession>A0A9E7K9B0</accession>
<dbReference type="EMBL" id="CP097508">
    <property type="protein sequence ID" value="URE09004.1"/>
    <property type="molecule type" value="Genomic_DNA"/>
</dbReference>
<keyword evidence="3" id="KW-1185">Reference proteome</keyword>
<organism evidence="2 3">
    <name type="scientific">Musa troglodytarum</name>
    <name type="common">fe'i banana</name>
    <dbReference type="NCBI Taxonomy" id="320322"/>
    <lineage>
        <taxon>Eukaryota</taxon>
        <taxon>Viridiplantae</taxon>
        <taxon>Streptophyta</taxon>
        <taxon>Embryophyta</taxon>
        <taxon>Tracheophyta</taxon>
        <taxon>Spermatophyta</taxon>
        <taxon>Magnoliopsida</taxon>
        <taxon>Liliopsida</taxon>
        <taxon>Zingiberales</taxon>
        <taxon>Musaceae</taxon>
        <taxon>Musa</taxon>
    </lineage>
</organism>
<dbReference type="PANTHER" id="PTHR32011:SF2">
    <property type="entry name" value="OS08G0472400 PROTEIN"/>
    <property type="match status" value="1"/>
</dbReference>
<reference evidence="2" key="1">
    <citation type="submission" date="2022-05" db="EMBL/GenBank/DDBJ databases">
        <title>The Musa troglodytarum L. genome provides insights into the mechanism of non-climacteric behaviour and enrichment of carotenoids.</title>
        <authorList>
            <person name="Wang J."/>
        </authorList>
    </citation>
    <scope>NUCLEOTIDE SEQUENCE</scope>
    <source>
        <tissue evidence="2">Leaf</tissue>
    </source>
</reference>
<evidence type="ECO:0000313" key="3">
    <source>
        <dbReference type="Proteomes" id="UP001055439"/>
    </source>
</evidence>
<dbReference type="OrthoDB" id="782610at2759"/>
<feature type="region of interest" description="Disordered" evidence="1">
    <location>
        <begin position="28"/>
        <end position="49"/>
    </location>
</feature>
<feature type="compositionally biased region" description="Low complexity" evidence="1">
    <location>
        <begin position="28"/>
        <end position="43"/>
    </location>
</feature>
<sequence length="401" mass="43304">MLTSASMVDADRHMVALTPAHAAGLRRLSSRAAAAPSSSSSSSSRRRGLHSLRPLAEGVLSHLRASSVPLGPGLSEPELARLEAELSLSFPPDLRALLVLALPSAPGFPDWRAPRPGRLLRLPLAAAALQVAHGALWPRSWGPRPVEPVRALRCARAALRRAPLLLPLFGRCYLPCYPCLAGNPIFYVDDTRVFSCALDLADFFQRHFGALQPLAPSFPRSLHATAGFSPRRIEFWSEAAFDSHGRNSYSSSSSSFCTSSSSAPDTPSSSSSSPPLDRERFVEIPTPRLSWFTSYLDRLGSVLRQGGWGESDIREMVYMSSTGAFNGCEDAAVDAEAVLDAFLVKADVCSDSLLRAGWSSDEFPDVLGLDLGPRRGMERHPPVKVPPAIALKIEKLAEAVR</sequence>
<dbReference type="Proteomes" id="UP001055439">
    <property type="component" value="Chromosome 6"/>
</dbReference>